<accession>A0A161YN79</accession>
<comment type="caution">
    <text evidence="2">The sequence shown here is derived from an EMBL/GenBank/DDBJ whole genome shotgun (WGS) entry which is preliminary data.</text>
</comment>
<keyword evidence="1" id="KW-0472">Membrane</keyword>
<dbReference type="RefSeq" id="WP_066621451.1">
    <property type="nucleotide sequence ID" value="NZ_FQXL01000004.1"/>
</dbReference>
<keyword evidence="1" id="KW-1133">Transmembrane helix</keyword>
<dbReference type="STRING" id="1121326.CLMAG_19710"/>
<evidence type="ECO:0000313" key="3">
    <source>
        <dbReference type="Proteomes" id="UP000076603"/>
    </source>
</evidence>
<name>A0A161YN79_9CLOT</name>
<sequence>MEEILQYYREGMKCFAEGSLDKALSYLKIAATEGIDRPEVNDVIALTLIYKGDFEEAYRIFLDSSKKFNGEISQRYLSSIDELNGCIEKHNLAIDLIKRNKYDEALEHLLFIRNTGFRTINDDMLICFLYCTKKEYKNCKEILEEIQSINKEEVFYYKMKSYLDKKSYSRLKLYVASIAAIIIFSTVIMWRPSNNNYKAEEKGISVKQVAAANNNDIKTISNNNLTSSNNSDSNYKILANLANDIMKEDLYDFAINNKDLDVSKLDDKGKKLYNQLEASYKSKAEVYFYKNGSDLYKNGNYKKAYEYLLIANDNLKGDYLDEHIIFYLAKSAKASGNGGVQYYRQYVNRYPQGCYREEALYDLAILSYQNNDKKEAEKYASIISEEYSSSMYNNNRIRSILQ</sequence>
<feature type="transmembrane region" description="Helical" evidence="1">
    <location>
        <begin position="171"/>
        <end position="190"/>
    </location>
</feature>
<dbReference type="AlphaFoldDB" id="A0A161YN79"/>
<proteinExistence type="predicted"/>
<reference evidence="2 3" key="1">
    <citation type="submission" date="2016-04" db="EMBL/GenBank/DDBJ databases">
        <title>Genome sequence of Clostridium magnum DSM 2767.</title>
        <authorList>
            <person name="Poehlein A."/>
            <person name="Uhlig R."/>
            <person name="Fischer R."/>
            <person name="Bahl H."/>
            <person name="Daniel R."/>
        </authorList>
    </citation>
    <scope>NUCLEOTIDE SEQUENCE [LARGE SCALE GENOMIC DNA]</scope>
    <source>
        <strain evidence="2 3">DSM 2767</strain>
    </source>
</reference>
<evidence type="ECO:0000313" key="2">
    <source>
        <dbReference type="EMBL" id="KZL92162.1"/>
    </source>
</evidence>
<dbReference type="PATRIC" id="fig|1121326.3.peg.1961"/>
<dbReference type="InterPro" id="IPR011990">
    <property type="entry name" value="TPR-like_helical_dom_sf"/>
</dbReference>
<dbReference type="Gene3D" id="1.25.40.10">
    <property type="entry name" value="Tetratricopeptide repeat domain"/>
    <property type="match status" value="2"/>
</dbReference>
<dbReference type="Proteomes" id="UP000076603">
    <property type="component" value="Unassembled WGS sequence"/>
</dbReference>
<protein>
    <submittedName>
        <fullName evidence="2">Tetratricopeptide repeat protein</fullName>
    </submittedName>
</protein>
<gene>
    <name evidence="2" type="ORF">CLMAG_19710</name>
</gene>
<evidence type="ECO:0000256" key="1">
    <source>
        <dbReference type="SAM" id="Phobius"/>
    </source>
</evidence>
<dbReference type="EMBL" id="LWAE01000002">
    <property type="protein sequence ID" value="KZL92162.1"/>
    <property type="molecule type" value="Genomic_DNA"/>
</dbReference>
<organism evidence="2 3">
    <name type="scientific">Clostridium magnum DSM 2767</name>
    <dbReference type="NCBI Taxonomy" id="1121326"/>
    <lineage>
        <taxon>Bacteria</taxon>
        <taxon>Bacillati</taxon>
        <taxon>Bacillota</taxon>
        <taxon>Clostridia</taxon>
        <taxon>Eubacteriales</taxon>
        <taxon>Clostridiaceae</taxon>
        <taxon>Clostridium</taxon>
    </lineage>
</organism>
<keyword evidence="3" id="KW-1185">Reference proteome</keyword>
<dbReference type="SUPFAM" id="SSF48452">
    <property type="entry name" value="TPR-like"/>
    <property type="match status" value="1"/>
</dbReference>
<keyword evidence="1" id="KW-0812">Transmembrane</keyword>